<dbReference type="PANTHER" id="PTHR31225:SF137">
    <property type="entry name" value="TERPENE SYNTHASE 11-RELATED"/>
    <property type="match status" value="1"/>
</dbReference>
<dbReference type="Pfam" id="PF01397">
    <property type="entry name" value="Terpene_synth"/>
    <property type="match status" value="1"/>
</dbReference>
<dbReference type="GO" id="GO:0034008">
    <property type="term" value="F:R-linalool synthase activity"/>
    <property type="evidence" value="ECO:0007669"/>
    <property type="project" value="UniProtKB-EC"/>
</dbReference>
<evidence type="ECO:0000256" key="8">
    <source>
        <dbReference type="ARBA" id="ARBA00038405"/>
    </source>
</evidence>
<keyword evidence="7 11" id="KW-0456">Lyase</keyword>
<dbReference type="InterPro" id="IPR001906">
    <property type="entry name" value="Terpene_synth_N"/>
</dbReference>
<dbReference type="FunFam" id="1.50.10.130:FF:000002">
    <property type="entry name" value="Ent-copalyl diphosphate synthase, chloroplastic"/>
    <property type="match status" value="1"/>
</dbReference>
<dbReference type="InterPro" id="IPR008949">
    <property type="entry name" value="Isoprenoid_synthase_dom_sf"/>
</dbReference>
<evidence type="ECO:0000256" key="5">
    <source>
        <dbReference type="ARBA" id="ARBA00022723"/>
    </source>
</evidence>
<dbReference type="AlphaFoldDB" id="A0A6C0QEF1"/>
<name>A0A6C0QEF1_TAICR</name>
<sequence>MASIFLSPLTVSLPGLKNPSPHKPINGVKLFTNAFPKPSSRRVDLVVSKASTTTHQSTARRTANHHPNLWDDDFIHSLPKAYSSPSYVERAETLIREVKEMFNGMSSHNSSAQERLSIVDNVERLGIDRHFQKEIKEALDYVYRYWNEDGIGSGIYADLNTTALALRILRLHRYQVSSGVLENFKGKDGQFLSSNSQSNQDVKIMLNLFRASLIAFPGEKVMEEAKVFATTYLKQAMTNIEDANLSQEIQFNLQYGWHTNMPRLEARNYIDIYEANTSWMKCTNKKILDLAKLDFNMVQSMQQQELQVLSRWLADSGLPQLDFARNRYVEYYFWAAGGCVEPKYFAYRIGCAKIAYLATVIDDIYDTYGTLGELKIFTNAIKRWDPSTIDHLPKYMKVVFMALYETVNEMVKEATKTQGRDTLDYARKVWEIFLDSHMQEAEWLAADYIPTFDEYLENAKITGGARIVILQPLLTLDALLPDNLLPEIDFPSRFNEISALTFRLSNDIKSFKAEAARGEKASCVECYMRDNLGSTEEEALDYLNSLNEKLFKELSLEYLKLDNIPTCSKDHVVSLSRGFHFFYIERDGFTISTKDTRDHIVKILVQPIIL</sequence>
<comment type="cofactor">
    <cofactor evidence="2">
        <name>Mg(2+)</name>
        <dbReference type="ChEBI" id="CHEBI:18420"/>
    </cofactor>
</comment>
<dbReference type="InterPro" id="IPR034741">
    <property type="entry name" value="Terpene_cyclase-like_1_C"/>
</dbReference>
<proteinExistence type="evidence at transcript level"/>
<dbReference type="GO" id="GO:0010333">
    <property type="term" value="F:terpene synthase activity"/>
    <property type="evidence" value="ECO:0007669"/>
    <property type="project" value="InterPro"/>
</dbReference>
<evidence type="ECO:0000256" key="3">
    <source>
        <dbReference type="ARBA" id="ARBA00005140"/>
    </source>
</evidence>
<evidence type="ECO:0000256" key="7">
    <source>
        <dbReference type="ARBA" id="ARBA00023239"/>
    </source>
</evidence>
<feature type="domain" description="Terpene synthase N-terminal" evidence="9">
    <location>
        <begin position="69"/>
        <end position="253"/>
    </location>
</feature>
<comment type="similarity">
    <text evidence="4">Belongs to the terpene synthase family. Tpsd subfamily.</text>
</comment>
<dbReference type="SUPFAM" id="SSF48576">
    <property type="entry name" value="Terpenoid synthases"/>
    <property type="match status" value="1"/>
</dbReference>
<dbReference type="SFLD" id="SFLDG01014">
    <property type="entry name" value="Terpene_Cyclase_Like_1_N-term"/>
    <property type="match status" value="1"/>
</dbReference>
<dbReference type="GO" id="GO:0016102">
    <property type="term" value="P:diterpenoid biosynthetic process"/>
    <property type="evidence" value="ECO:0007669"/>
    <property type="project" value="InterPro"/>
</dbReference>
<accession>A0A6C0QEF1</accession>
<evidence type="ECO:0000259" key="10">
    <source>
        <dbReference type="Pfam" id="PF03936"/>
    </source>
</evidence>
<dbReference type="Gene3D" id="1.50.10.130">
    <property type="entry name" value="Terpene synthase, N-terminal domain"/>
    <property type="match status" value="1"/>
</dbReference>
<comment type="similarity">
    <text evidence="8">Belongs to the terpene synthase family. Tpsa subfamily.</text>
</comment>
<dbReference type="SFLD" id="SFLDS00005">
    <property type="entry name" value="Isoprenoid_Synthase_Type_I"/>
    <property type="match status" value="1"/>
</dbReference>
<dbReference type="FunFam" id="1.10.600.10:FF:000005">
    <property type="entry name" value="Ent-kaur-16-ene synthase, chloroplastic"/>
    <property type="match status" value="1"/>
</dbReference>
<evidence type="ECO:0000259" key="9">
    <source>
        <dbReference type="Pfam" id="PF01397"/>
    </source>
</evidence>
<dbReference type="InterPro" id="IPR008930">
    <property type="entry name" value="Terpenoid_cyclase/PrenylTrfase"/>
</dbReference>
<comment type="pathway">
    <text evidence="3">Terpene metabolism; oleoresin biosynthesis.</text>
</comment>
<keyword evidence="6" id="KW-0460">Magnesium</keyword>
<dbReference type="EMBL" id="MK457358">
    <property type="protein sequence ID" value="QHZ00922.1"/>
    <property type="molecule type" value="mRNA"/>
</dbReference>
<dbReference type="InterPro" id="IPR036965">
    <property type="entry name" value="Terpene_synth_N_sf"/>
</dbReference>
<evidence type="ECO:0000256" key="4">
    <source>
        <dbReference type="ARBA" id="ARBA00008762"/>
    </source>
</evidence>
<organism evidence="11">
    <name type="scientific">Taiwania cryptomerioides</name>
    <name type="common">Coffin tree</name>
    <dbReference type="NCBI Taxonomy" id="50187"/>
    <lineage>
        <taxon>Eukaryota</taxon>
        <taxon>Viridiplantae</taxon>
        <taxon>Streptophyta</taxon>
        <taxon>Embryophyta</taxon>
        <taxon>Tracheophyta</taxon>
        <taxon>Spermatophyta</taxon>
        <taxon>Pinopsida</taxon>
        <taxon>Pinidae</taxon>
        <taxon>Conifers II</taxon>
        <taxon>Cupressales</taxon>
        <taxon>Cupressaceae</taxon>
        <taxon>Taiwania</taxon>
    </lineage>
</organism>
<dbReference type="GO" id="GO:0000287">
    <property type="term" value="F:magnesium ion binding"/>
    <property type="evidence" value="ECO:0007669"/>
    <property type="project" value="InterPro"/>
</dbReference>
<dbReference type="InterPro" id="IPR050148">
    <property type="entry name" value="Terpene_synthase-like"/>
</dbReference>
<gene>
    <name evidence="11" type="primary">TPS15</name>
</gene>
<dbReference type="Pfam" id="PF03936">
    <property type="entry name" value="Terpene_synth_C"/>
    <property type="match status" value="1"/>
</dbReference>
<feature type="domain" description="Terpene synthase metal-binding" evidence="10">
    <location>
        <begin position="319"/>
        <end position="549"/>
    </location>
</feature>
<dbReference type="EC" id="4.2.3.26" evidence="11"/>
<dbReference type="InterPro" id="IPR044814">
    <property type="entry name" value="Terpene_cyclase_plant_C1"/>
</dbReference>
<dbReference type="PANTHER" id="PTHR31225">
    <property type="entry name" value="OS04G0344100 PROTEIN-RELATED"/>
    <property type="match status" value="1"/>
</dbReference>
<dbReference type="Gene3D" id="1.10.600.10">
    <property type="entry name" value="Farnesyl Diphosphate Synthase"/>
    <property type="match status" value="1"/>
</dbReference>
<reference evidence="11" key="1">
    <citation type="submission" date="2019-01" db="EMBL/GenBank/DDBJ databases">
        <authorList>
            <person name="Ma L.-T."/>
            <person name="Chu F.-H."/>
        </authorList>
    </citation>
    <scope>NUCLEOTIDE SEQUENCE</scope>
</reference>
<evidence type="ECO:0000313" key="11">
    <source>
        <dbReference type="EMBL" id="QHZ00922.1"/>
    </source>
</evidence>
<comment type="cofactor">
    <cofactor evidence="1">
        <name>Mn(2+)</name>
        <dbReference type="ChEBI" id="CHEBI:29035"/>
    </cofactor>
</comment>
<evidence type="ECO:0000256" key="2">
    <source>
        <dbReference type="ARBA" id="ARBA00001946"/>
    </source>
</evidence>
<dbReference type="InterPro" id="IPR005630">
    <property type="entry name" value="Terpene_synthase_metal-bd"/>
</dbReference>
<evidence type="ECO:0000256" key="6">
    <source>
        <dbReference type="ARBA" id="ARBA00022842"/>
    </source>
</evidence>
<dbReference type="SFLD" id="SFLDG01019">
    <property type="entry name" value="Terpene_Cyclase_Like_1_C_Termi"/>
    <property type="match status" value="1"/>
</dbReference>
<protein>
    <submittedName>
        <fullName evidence="11">Terpene synthase 15</fullName>
        <ecNumber evidence="11">4.2.3.26</ecNumber>
    </submittedName>
</protein>
<dbReference type="CDD" id="cd00684">
    <property type="entry name" value="Terpene_cyclase_plant_C1"/>
    <property type="match status" value="1"/>
</dbReference>
<dbReference type="GO" id="GO:0010597">
    <property type="term" value="P:green leaf volatile biosynthetic process"/>
    <property type="evidence" value="ECO:0007669"/>
    <property type="project" value="UniProtKB-ARBA"/>
</dbReference>
<keyword evidence="5" id="KW-0479">Metal-binding</keyword>
<evidence type="ECO:0000256" key="1">
    <source>
        <dbReference type="ARBA" id="ARBA00001936"/>
    </source>
</evidence>
<dbReference type="SUPFAM" id="SSF48239">
    <property type="entry name" value="Terpenoid cyclases/Protein prenyltransferases"/>
    <property type="match status" value="1"/>
</dbReference>